<organism evidence="2 3">
    <name type="scientific">Leptotrichia wadei</name>
    <dbReference type="NCBI Taxonomy" id="157687"/>
    <lineage>
        <taxon>Bacteria</taxon>
        <taxon>Fusobacteriati</taxon>
        <taxon>Fusobacteriota</taxon>
        <taxon>Fusobacteriia</taxon>
        <taxon>Fusobacteriales</taxon>
        <taxon>Leptotrichiaceae</taxon>
        <taxon>Leptotrichia</taxon>
    </lineage>
</organism>
<sequence>MFIFMLILQLVILIISITTIIYLITRKNTMECFYIENEILCLNSMPTKKIPLSDIDYIEFYCSRFRNSCRGLIKIHTINSKVVKRFFQTSKFTFFVTEQMVLDEINKLTLILKEYSIPYTINYN</sequence>
<reference evidence="3" key="1">
    <citation type="submission" date="2016-01" db="EMBL/GenBank/DDBJ databases">
        <authorList>
            <person name="Mitreva M."/>
            <person name="Pepin K.H."/>
            <person name="Mihindukulasuriya K.A."/>
            <person name="Fulton R."/>
            <person name="Fronick C."/>
            <person name="O'Laughlin M."/>
            <person name="Miner T."/>
            <person name="Herter B."/>
            <person name="Rosa B.A."/>
            <person name="Cordes M."/>
            <person name="Tomlinson C."/>
            <person name="Wollam A."/>
            <person name="Palsikar V.B."/>
            <person name="Mardis E.R."/>
            <person name="Wilson R.K."/>
        </authorList>
    </citation>
    <scope>NUCLEOTIDE SEQUENCE [LARGE SCALE GENOMIC DNA]</scope>
    <source>
        <strain evidence="3">KA00185</strain>
    </source>
</reference>
<dbReference type="Proteomes" id="UP000070483">
    <property type="component" value="Unassembled WGS sequence"/>
</dbReference>
<protein>
    <submittedName>
        <fullName evidence="2">Uncharacterized protein</fullName>
    </submittedName>
</protein>
<dbReference type="STRING" id="157687.HMPREF3180_01742"/>
<dbReference type="EMBL" id="LSDD01000131">
    <property type="protein sequence ID" value="KXB61716.1"/>
    <property type="molecule type" value="Genomic_DNA"/>
</dbReference>
<name>A0A134A200_9FUSO</name>
<comment type="caution">
    <text evidence="2">The sequence shown here is derived from an EMBL/GenBank/DDBJ whole genome shotgun (WGS) entry which is preliminary data.</text>
</comment>
<dbReference type="PATRIC" id="fig|157687.3.peg.1734"/>
<evidence type="ECO:0000256" key="1">
    <source>
        <dbReference type="SAM" id="Phobius"/>
    </source>
</evidence>
<dbReference type="RefSeq" id="WP_060918333.1">
    <property type="nucleotide sequence ID" value="NZ_KQ960101.1"/>
</dbReference>
<keyword evidence="1" id="KW-0472">Membrane</keyword>
<keyword evidence="3" id="KW-1185">Reference proteome</keyword>
<gene>
    <name evidence="2" type="ORF">HMPREF3180_01742</name>
</gene>
<dbReference type="OrthoDB" id="80719at2"/>
<dbReference type="AlphaFoldDB" id="A0A134A200"/>
<feature type="transmembrane region" description="Helical" evidence="1">
    <location>
        <begin position="6"/>
        <end position="25"/>
    </location>
</feature>
<evidence type="ECO:0000313" key="2">
    <source>
        <dbReference type="EMBL" id="KXB61716.1"/>
    </source>
</evidence>
<evidence type="ECO:0000313" key="3">
    <source>
        <dbReference type="Proteomes" id="UP000070483"/>
    </source>
</evidence>
<keyword evidence="1" id="KW-0812">Transmembrane</keyword>
<proteinExistence type="predicted"/>
<keyword evidence="1" id="KW-1133">Transmembrane helix</keyword>
<accession>A0A134A200</accession>